<reference evidence="2 3" key="1">
    <citation type="submission" date="2019-06" db="EMBL/GenBank/DDBJ databases">
        <title>Sequencing the genomes of 1000 actinobacteria strains.</title>
        <authorList>
            <person name="Klenk H.-P."/>
        </authorList>
    </citation>
    <scope>NUCLEOTIDE SEQUENCE [LARGE SCALE GENOMIC DNA]</scope>
    <source>
        <strain evidence="2 3">DSM 19560</strain>
    </source>
</reference>
<feature type="signal peptide" evidence="1">
    <location>
        <begin position="1"/>
        <end position="29"/>
    </location>
</feature>
<evidence type="ECO:0000256" key="1">
    <source>
        <dbReference type="SAM" id="SignalP"/>
    </source>
</evidence>
<feature type="chain" id="PRO_5022034559" description="DUF5666 domain-containing protein" evidence="1">
    <location>
        <begin position="30"/>
        <end position="151"/>
    </location>
</feature>
<evidence type="ECO:0008006" key="4">
    <source>
        <dbReference type="Google" id="ProtNLM"/>
    </source>
</evidence>
<proteinExistence type="predicted"/>
<evidence type="ECO:0000313" key="2">
    <source>
        <dbReference type="EMBL" id="TWE11669.1"/>
    </source>
</evidence>
<organism evidence="2 3">
    <name type="scientific">Rudaeicoccus suwonensis</name>
    <dbReference type="NCBI Taxonomy" id="657409"/>
    <lineage>
        <taxon>Bacteria</taxon>
        <taxon>Bacillati</taxon>
        <taxon>Actinomycetota</taxon>
        <taxon>Actinomycetes</taxon>
        <taxon>Micrococcales</taxon>
        <taxon>Dermacoccaceae</taxon>
        <taxon>Rudaeicoccus</taxon>
    </lineage>
</organism>
<gene>
    <name evidence="2" type="ORF">BKA23_0450</name>
</gene>
<keyword evidence="3" id="KW-1185">Reference proteome</keyword>
<keyword evidence="1" id="KW-0732">Signal</keyword>
<dbReference type="EMBL" id="VIVQ01000001">
    <property type="protein sequence ID" value="TWE11669.1"/>
    <property type="molecule type" value="Genomic_DNA"/>
</dbReference>
<name>A0A561E7T1_9MICO</name>
<protein>
    <recommendedName>
        <fullName evidence="4">DUF5666 domain-containing protein</fullName>
    </recommendedName>
</protein>
<comment type="caution">
    <text evidence="2">The sequence shown here is derived from an EMBL/GenBank/DDBJ whole genome shotgun (WGS) entry which is preliminary data.</text>
</comment>
<dbReference type="Proteomes" id="UP000318297">
    <property type="component" value="Unassembled WGS sequence"/>
</dbReference>
<dbReference type="AlphaFoldDB" id="A0A561E7T1"/>
<evidence type="ECO:0000313" key="3">
    <source>
        <dbReference type="Proteomes" id="UP000318297"/>
    </source>
</evidence>
<sequence length="151" mass="15327">MWKKYAVAGTAVAALAGGAVAVSSTEANAAPPAAAVSTTASSTAHKADGKRHVRLGRGVVYGSWVTKDKKTGALVTHDEIRGTVTAVSPTSITVMARNNVEETFAVNGSTKVRMRATKSAGTISGVHDGAKVVVIGTGTTSYTATRIDVAK</sequence>
<accession>A0A561E7T1</accession>